<evidence type="ECO:0000259" key="7">
    <source>
        <dbReference type="PROSITE" id="PS50600"/>
    </source>
</evidence>
<dbReference type="InterPro" id="IPR038765">
    <property type="entry name" value="Papain-like_cys_pep_sf"/>
</dbReference>
<evidence type="ECO:0000256" key="3">
    <source>
        <dbReference type="ARBA" id="ARBA00022786"/>
    </source>
</evidence>
<evidence type="ECO:0000313" key="9">
    <source>
        <dbReference type="Proteomes" id="UP000008022"/>
    </source>
</evidence>
<reference evidence="9" key="1">
    <citation type="submission" date="2013-06" db="EMBL/GenBank/DDBJ databases">
        <authorList>
            <person name="Zhao Q."/>
        </authorList>
    </citation>
    <scope>NUCLEOTIDE SEQUENCE</scope>
    <source>
        <strain evidence="9">cv. W1943</strain>
    </source>
</reference>
<reference evidence="8" key="2">
    <citation type="submission" date="2015-06" db="UniProtKB">
        <authorList>
            <consortium name="EnsemblPlants"/>
        </authorList>
    </citation>
    <scope>IDENTIFICATION</scope>
</reference>
<comment type="similarity">
    <text evidence="1">Belongs to the peptidase C48 family.</text>
</comment>
<evidence type="ECO:0000256" key="2">
    <source>
        <dbReference type="ARBA" id="ARBA00022670"/>
    </source>
</evidence>
<dbReference type="GO" id="GO:0016926">
    <property type="term" value="P:protein desumoylation"/>
    <property type="evidence" value="ECO:0007669"/>
    <property type="project" value="UniProtKB-ARBA"/>
</dbReference>
<evidence type="ECO:0000256" key="1">
    <source>
        <dbReference type="ARBA" id="ARBA00005234"/>
    </source>
</evidence>
<feature type="region of interest" description="Disordered" evidence="6">
    <location>
        <begin position="1"/>
        <end position="148"/>
    </location>
</feature>
<evidence type="ECO:0000313" key="8">
    <source>
        <dbReference type="EnsemblPlants" id="ORUFI01G16660.1"/>
    </source>
</evidence>
<keyword evidence="4" id="KW-0378">Hydrolase</keyword>
<dbReference type="STRING" id="4529.A0A0E0MW37"/>
<evidence type="ECO:0000256" key="4">
    <source>
        <dbReference type="ARBA" id="ARBA00022801"/>
    </source>
</evidence>
<feature type="compositionally biased region" description="Basic and acidic residues" evidence="6">
    <location>
        <begin position="1"/>
        <end position="17"/>
    </location>
</feature>
<dbReference type="Gramene" id="ORUFI01G16660.1">
    <property type="protein sequence ID" value="ORUFI01G16660.1"/>
    <property type="gene ID" value="ORUFI01G16660"/>
</dbReference>
<dbReference type="SUPFAM" id="SSF54001">
    <property type="entry name" value="Cysteine proteinases"/>
    <property type="match status" value="1"/>
</dbReference>
<dbReference type="FunFam" id="3.40.395.10:FF:000005">
    <property type="entry name" value="Ubiquitin-like-specific protease ESD4"/>
    <property type="match status" value="1"/>
</dbReference>
<evidence type="ECO:0000256" key="5">
    <source>
        <dbReference type="ARBA" id="ARBA00022807"/>
    </source>
</evidence>
<dbReference type="PANTHER" id="PTHR12606:SF1">
    <property type="entry name" value="UBIQUITIN-LIKE-SPECIFIC PROTEASE 1A"/>
    <property type="match status" value="1"/>
</dbReference>
<feature type="compositionally biased region" description="Low complexity" evidence="6">
    <location>
        <begin position="34"/>
        <end position="47"/>
    </location>
</feature>
<evidence type="ECO:0000256" key="6">
    <source>
        <dbReference type="SAM" id="MobiDB-lite"/>
    </source>
</evidence>
<dbReference type="Gene3D" id="3.40.395.10">
    <property type="entry name" value="Adenoviral Proteinase, Chain A"/>
    <property type="match status" value="1"/>
</dbReference>
<dbReference type="OMA" id="MGFFRWP"/>
<feature type="domain" description="Ubiquitin-like protease family profile" evidence="7">
    <location>
        <begin position="297"/>
        <end position="467"/>
    </location>
</feature>
<protein>
    <recommendedName>
        <fullName evidence="7">Ubiquitin-like protease family profile domain-containing protein</fullName>
    </recommendedName>
</protein>
<dbReference type="HOGENOM" id="CLU_024324_6_2_1"/>
<dbReference type="Proteomes" id="UP000008022">
    <property type="component" value="Unassembled WGS sequence"/>
</dbReference>
<dbReference type="eggNOG" id="KOG0778">
    <property type="taxonomic scope" value="Eukaryota"/>
</dbReference>
<accession>A0A0E0MW37</accession>
<keyword evidence="3" id="KW-0833">Ubl conjugation pathway</keyword>
<feature type="compositionally biased region" description="Pro residues" evidence="6">
    <location>
        <begin position="20"/>
        <end position="29"/>
    </location>
</feature>
<dbReference type="InterPro" id="IPR003653">
    <property type="entry name" value="Peptidase_C48_C"/>
</dbReference>
<dbReference type="Pfam" id="PF02902">
    <property type="entry name" value="Peptidase_C48"/>
    <property type="match status" value="1"/>
</dbReference>
<keyword evidence="5" id="KW-0788">Thiol protease</keyword>
<dbReference type="MEROPS" id="C48.A02"/>
<name>A0A0E0MW37_ORYRU</name>
<dbReference type="PANTHER" id="PTHR12606">
    <property type="entry name" value="SENTRIN/SUMO-SPECIFIC PROTEASE"/>
    <property type="match status" value="1"/>
</dbReference>
<organism evidence="8 9">
    <name type="scientific">Oryza rufipogon</name>
    <name type="common">Brownbeard rice</name>
    <name type="synonym">Asian wild rice</name>
    <dbReference type="NCBI Taxonomy" id="4529"/>
    <lineage>
        <taxon>Eukaryota</taxon>
        <taxon>Viridiplantae</taxon>
        <taxon>Streptophyta</taxon>
        <taxon>Embryophyta</taxon>
        <taxon>Tracheophyta</taxon>
        <taxon>Spermatophyta</taxon>
        <taxon>Magnoliopsida</taxon>
        <taxon>Liliopsida</taxon>
        <taxon>Poales</taxon>
        <taxon>Poaceae</taxon>
        <taxon>BOP clade</taxon>
        <taxon>Oryzoideae</taxon>
        <taxon>Oryzeae</taxon>
        <taxon>Oryzinae</taxon>
        <taxon>Oryza</taxon>
    </lineage>
</organism>
<dbReference type="GO" id="GO:0006508">
    <property type="term" value="P:proteolysis"/>
    <property type="evidence" value="ECO:0007669"/>
    <property type="project" value="UniProtKB-KW"/>
</dbReference>
<dbReference type="EnsemblPlants" id="ORUFI01G16660.1">
    <property type="protein sequence ID" value="ORUFI01G16660.1"/>
    <property type="gene ID" value="ORUFI01G16660"/>
</dbReference>
<feature type="compositionally biased region" description="Pro residues" evidence="6">
    <location>
        <begin position="48"/>
        <end position="58"/>
    </location>
</feature>
<keyword evidence="2" id="KW-0645">Protease</keyword>
<keyword evidence="9" id="KW-1185">Reference proteome</keyword>
<dbReference type="AlphaFoldDB" id="A0A0E0MW37"/>
<sequence>MGALTDSRKRLSADHRLLPSFPPSPPPPSKKPKLAPLPSSSSLADASSPPPSPPPPHPSSSSAAAQGPSSSYSAAAAAGAGGASTSYASSLPPSRHRRLPPPPPHPRPIHGPQRVLRAFRLGSALSRSNPSCFTPSPSSPQHPRTLGLEQYVELVDSVAHPPPLPPSPSTADAPSRVEVIAVDDAEERKDDEEAREEEEEEVKGSVVVRRVPLYKELYEASSRRRDAKLRTLEFEVRLAEKGRLGLEQLADVLPRFGPRKEDEPFVPFTDEDEDSVDHALGGRNRRERLVVHESSNIVITRETLQCLNETEWLNDEVINLYLELLKERELREPNKFLKCHFFNTFFYKKLITGGYDYKSVRRWTTKRKLGYSLLECDKIFVPIHKEVHWCLAVINIRDKKFQFLDSLGSMDMKALRTLARYLVDEVKDKSGQHIDALSWKQEGVKNLPLQENGWDCGMFMLKYIDFYSRDMGLTFGQKHMHYFRKRTAKEILNLRAE</sequence>
<feature type="compositionally biased region" description="Polar residues" evidence="6">
    <location>
        <begin position="125"/>
        <end position="142"/>
    </location>
</feature>
<dbReference type="GO" id="GO:0005634">
    <property type="term" value="C:nucleus"/>
    <property type="evidence" value="ECO:0007669"/>
    <property type="project" value="TreeGrafter"/>
</dbReference>
<dbReference type="GO" id="GO:0016929">
    <property type="term" value="F:deSUMOylase activity"/>
    <property type="evidence" value="ECO:0007669"/>
    <property type="project" value="TreeGrafter"/>
</dbReference>
<feature type="compositionally biased region" description="Low complexity" evidence="6">
    <location>
        <begin position="59"/>
        <end position="93"/>
    </location>
</feature>
<dbReference type="PROSITE" id="PS50600">
    <property type="entry name" value="ULP_PROTEASE"/>
    <property type="match status" value="1"/>
</dbReference>
<proteinExistence type="inferred from homology"/>